<proteinExistence type="predicted"/>
<evidence type="ECO:0000256" key="1">
    <source>
        <dbReference type="SAM" id="MobiDB-lite"/>
    </source>
</evidence>
<dbReference type="Gramene" id="AET3Gv21180900.7">
    <property type="protein sequence ID" value="AET3Gv21180900.7"/>
    <property type="gene ID" value="AET3Gv21180900"/>
</dbReference>
<reference evidence="2" key="3">
    <citation type="journal article" date="2017" name="Nature">
        <title>Genome sequence of the progenitor of the wheat D genome Aegilops tauschii.</title>
        <authorList>
            <person name="Luo M.C."/>
            <person name="Gu Y.Q."/>
            <person name="Puiu D."/>
            <person name="Wang H."/>
            <person name="Twardziok S.O."/>
            <person name="Deal K.R."/>
            <person name="Huo N."/>
            <person name="Zhu T."/>
            <person name="Wang L."/>
            <person name="Wang Y."/>
            <person name="McGuire P.E."/>
            <person name="Liu S."/>
            <person name="Long H."/>
            <person name="Ramasamy R.K."/>
            <person name="Rodriguez J.C."/>
            <person name="Van S.L."/>
            <person name="Yuan L."/>
            <person name="Wang Z."/>
            <person name="Xia Z."/>
            <person name="Xiao L."/>
            <person name="Anderson O.D."/>
            <person name="Ouyang S."/>
            <person name="Liang Y."/>
            <person name="Zimin A.V."/>
            <person name="Pertea G."/>
            <person name="Qi P."/>
            <person name="Bennetzen J.L."/>
            <person name="Dai X."/>
            <person name="Dawson M.W."/>
            <person name="Muller H.G."/>
            <person name="Kugler K."/>
            <person name="Rivarola-Duarte L."/>
            <person name="Spannagl M."/>
            <person name="Mayer K.F.X."/>
            <person name="Lu F.H."/>
            <person name="Bevan M.W."/>
            <person name="Leroy P."/>
            <person name="Li P."/>
            <person name="You F.M."/>
            <person name="Sun Q."/>
            <person name="Liu Z."/>
            <person name="Lyons E."/>
            <person name="Wicker T."/>
            <person name="Salzberg S.L."/>
            <person name="Devos K.M."/>
            <person name="Dvorak J."/>
        </authorList>
    </citation>
    <scope>NUCLEOTIDE SEQUENCE [LARGE SCALE GENOMIC DNA]</scope>
    <source>
        <strain evidence="2">cv. AL8/78</strain>
    </source>
</reference>
<evidence type="ECO:0000313" key="3">
    <source>
        <dbReference type="Proteomes" id="UP000015105"/>
    </source>
</evidence>
<reference evidence="3" key="1">
    <citation type="journal article" date="2014" name="Science">
        <title>Ancient hybridizations among the ancestral genomes of bread wheat.</title>
        <authorList>
            <consortium name="International Wheat Genome Sequencing Consortium,"/>
            <person name="Marcussen T."/>
            <person name="Sandve S.R."/>
            <person name="Heier L."/>
            <person name="Spannagl M."/>
            <person name="Pfeifer M."/>
            <person name="Jakobsen K.S."/>
            <person name="Wulff B.B."/>
            <person name="Steuernagel B."/>
            <person name="Mayer K.F."/>
            <person name="Olsen O.A."/>
        </authorList>
    </citation>
    <scope>NUCLEOTIDE SEQUENCE [LARGE SCALE GENOMIC DNA]</scope>
    <source>
        <strain evidence="3">cv. AL8/78</strain>
    </source>
</reference>
<reference evidence="3" key="2">
    <citation type="journal article" date="2017" name="Nat. Plants">
        <title>The Aegilops tauschii genome reveals multiple impacts of transposons.</title>
        <authorList>
            <person name="Zhao G."/>
            <person name="Zou C."/>
            <person name="Li K."/>
            <person name="Wang K."/>
            <person name="Li T."/>
            <person name="Gao L."/>
            <person name="Zhang X."/>
            <person name="Wang H."/>
            <person name="Yang Z."/>
            <person name="Liu X."/>
            <person name="Jiang W."/>
            <person name="Mao L."/>
            <person name="Kong X."/>
            <person name="Jiao Y."/>
            <person name="Jia J."/>
        </authorList>
    </citation>
    <scope>NUCLEOTIDE SEQUENCE [LARGE SCALE GENOMIC DNA]</scope>
    <source>
        <strain evidence="3">cv. AL8/78</strain>
    </source>
</reference>
<reference evidence="2" key="5">
    <citation type="journal article" date="2021" name="G3 (Bethesda)">
        <title>Aegilops tauschii genome assembly Aet v5.0 features greater sequence contiguity and improved annotation.</title>
        <authorList>
            <person name="Wang L."/>
            <person name="Zhu T."/>
            <person name="Rodriguez J.C."/>
            <person name="Deal K.R."/>
            <person name="Dubcovsky J."/>
            <person name="McGuire P.E."/>
            <person name="Lux T."/>
            <person name="Spannagl M."/>
            <person name="Mayer K.F.X."/>
            <person name="Baldrich P."/>
            <person name="Meyers B.C."/>
            <person name="Huo N."/>
            <person name="Gu Y.Q."/>
            <person name="Zhou H."/>
            <person name="Devos K.M."/>
            <person name="Bennetzen J.L."/>
            <person name="Unver T."/>
            <person name="Budak H."/>
            <person name="Gulick P.J."/>
            <person name="Galiba G."/>
            <person name="Kalapos B."/>
            <person name="Nelson D.R."/>
            <person name="Li P."/>
            <person name="You F.M."/>
            <person name="Luo M.C."/>
            <person name="Dvorak J."/>
        </authorList>
    </citation>
    <scope>NUCLEOTIDE SEQUENCE [LARGE SCALE GENOMIC DNA]</scope>
    <source>
        <strain evidence="2">cv. AL8/78</strain>
    </source>
</reference>
<reference evidence="2" key="4">
    <citation type="submission" date="2019-03" db="UniProtKB">
        <authorList>
            <consortium name="EnsemblPlants"/>
        </authorList>
    </citation>
    <scope>IDENTIFICATION</scope>
</reference>
<dbReference type="AlphaFoldDB" id="A0A453GSI6"/>
<accession>A0A453GSI6</accession>
<dbReference type="Proteomes" id="UP000015105">
    <property type="component" value="Chromosome 3D"/>
</dbReference>
<evidence type="ECO:0000313" key="2">
    <source>
        <dbReference type="EnsemblPlants" id="AET3Gv21180900.7"/>
    </source>
</evidence>
<dbReference type="EnsemblPlants" id="AET3Gv21180900.7">
    <property type="protein sequence ID" value="AET3Gv21180900.7"/>
    <property type="gene ID" value="AET3Gv21180900"/>
</dbReference>
<organism evidence="2 3">
    <name type="scientific">Aegilops tauschii subsp. strangulata</name>
    <name type="common">Goatgrass</name>
    <dbReference type="NCBI Taxonomy" id="200361"/>
    <lineage>
        <taxon>Eukaryota</taxon>
        <taxon>Viridiplantae</taxon>
        <taxon>Streptophyta</taxon>
        <taxon>Embryophyta</taxon>
        <taxon>Tracheophyta</taxon>
        <taxon>Spermatophyta</taxon>
        <taxon>Magnoliopsida</taxon>
        <taxon>Liliopsida</taxon>
        <taxon>Poales</taxon>
        <taxon>Poaceae</taxon>
        <taxon>BOP clade</taxon>
        <taxon>Pooideae</taxon>
        <taxon>Triticodae</taxon>
        <taxon>Triticeae</taxon>
        <taxon>Triticinae</taxon>
        <taxon>Aegilops</taxon>
    </lineage>
</organism>
<protein>
    <submittedName>
        <fullName evidence="2">Uncharacterized protein</fullName>
    </submittedName>
</protein>
<keyword evidence="3" id="KW-1185">Reference proteome</keyword>
<sequence>PILSLSREPPSLRCDSSPPQPHTPATSPRSGDSWHRRTRSRACLPPLRPPLRLDSTLVPTSSPPPRLGFRARRRLSLRRVQPILLPLPISLPPRV</sequence>
<name>A0A453GSI6_AEGTS</name>
<feature type="region of interest" description="Disordered" evidence="1">
    <location>
        <begin position="1"/>
        <end position="69"/>
    </location>
</feature>